<dbReference type="EMBL" id="SMOL01000004">
    <property type="protein sequence ID" value="KAB2636696.1"/>
    <property type="molecule type" value="Genomic_DNA"/>
</dbReference>
<comment type="caution">
    <text evidence="1">The sequence shown here is derived from an EMBL/GenBank/DDBJ whole genome shotgun (WGS) entry which is preliminary data.</text>
</comment>
<reference evidence="2" key="2">
    <citation type="submission" date="2019-10" db="EMBL/GenBank/DDBJ databases">
        <title>A de novo genome assembly of a pear dwarfing rootstock.</title>
        <authorList>
            <person name="Wang F."/>
            <person name="Wang J."/>
            <person name="Li S."/>
            <person name="Zhang Y."/>
            <person name="Fang M."/>
            <person name="Ma L."/>
            <person name="Zhao Y."/>
            <person name="Jiang S."/>
        </authorList>
    </citation>
    <scope>NUCLEOTIDE SEQUENCE [LARGE SCALE GENOMIC DNA]</scope>
</reference>
<accession>A0A5N5I948</accession>
<protein>
    <submittedName>
        <fullName evidence="1">Uncharacterized protein</fullName>
    </submittedName>
</protein>
<reference evidence="1 2" key="1">
    <citation type="submission" date="2019-09" db="EMBL/GenBank/DDBJ databases">
        <authorList>
            <person name="Ou C."/>
        </authorList>
    </citation>
    <scope>NUCLEOTIDE SEQUENCE [LARGE SCALE GENOMIC DNA]</scope>
    <source>
        <strain evidence="1">S2</strain>
        <tissue evidence="1">Leaf</tissue>
    </source>
</reference>
<keyword evidence="2" id="KW-1185">Reference proteome</keyword>
<evidence type="ECO:0000313" key="1">
    <source>
        <dbReference type="EMBL" id="KAB2636696.1"/>
    </source>
</evidence>
<gene>
    <name evidence="1" type="ORF">D8674_027230</name>
</gene>
<proteinExistence type="predicted"/>
<name>A0A5N5I948_9ROSA</name>
<evidence type="ECO:0000313" key="2">
    <source>
        <dbReference type="Proteomes" id="UP000327157"/>
    </source>
</evidence>
<dbReference type="AlphaFoldDB" id="A0A5N5I948"/>
<dbReference type="Proteomes" id="UP000327157">
    <property type="component" value="Chromosome 5"/>
</dbReference>
<reference evidence="1 2" key="3">
    <citation type="submission" date="2019-11" db="EMBL/GenBank/DDBJ databases">
        <title>A de novo genome assembly of a pear dwarfing rootstock.</title>
        <authorList>
            <person name="Wang F."/>
            <person name="Wang J."/>
            <person name="Li S."/>
            <person name="Zhang Y."/>
            <person name="Fang M."/>
            <person name="Ma L."/>
            <person name="Zhao Y."/>
            <person name="Jiang S."/>
        </authorList>
    </citation>
    <scope>NUCLEOTIDE SEQUENCE [LARGE SCALE GENOMIC DNA]</scope>
    <source>
        <strain evidence="1">S2</strain>
        <tissue evidence="1">Leaf</tissue>
    </source>
</reference>
<sequence>MKFLNMLLVGMVVVFLVNVLFYEACRILPVKGKLTKAKKDVLQIRGTTVNYFHLNRIIKQVLQRAPAPPNGTPSPTVP</sequence>
<organism evidence="1 2">
    <name type="scientific">Pyrus ussuriensis x Pyrus communis</name>
    <dbReference type="NCBI Taxonomy" id="2448454"/>
    <lineage>
        <taxon>Eukaryota</taxon>
        <taxon>Viridiplantae</taxon>
        <taxon>Streptophyta</taxon>
        <taxon>Embryophyta</taxon>
        <taxon>Tracheophyta</taxon>
        <taxon>Spermatophyta</taxon>
        <taxon>Magnoliopsida</taxon>
        <taxon>eudicotyledons</taxon>
        <taxon>Gunneridae</taxon>
        <taxon>Pentapetalae</taxon>
        <taxon>rosids</taxon>
        <taxon>fabids</taxon>
        <taxon>Rosales</taxon>
        <taxon>Rosaceae</taxon>
        <taxon>Amygdaloideae</taxon>
        <taxon>Maleae</taxon>
        <taxon>Pyrus</taxon>
    </lineage>
</organism>